<accession>A0A0U0W9G9</accession>
<dbReference type="Pfam" id="PF16170">
    <property type="entry name" value="DUF4873"/>
    <property type="match status" value="1"/>
</dbReference>
<evidence type="ECO:0000256" key="6">
    <source>
        <dbReference type="ARBA" id="ARBA00023002"/>
    </source>
</evidence>
<proteinExistence type="inferred from homology"/>
<evidence type="ECO:0000256" key="4">
    <source>
        <dbReference type="ARBA" id="ARBA00022827"/>
    </source>
</evidence>
<dbReference type="EMBL" id="CSTD01000002">
    <property type="protein sequence ID" value="CPR11588.1"/>
    <property type="molecule type" value="Genomic_DNA"/>
</dbReference>
<keyword evidence="3" id="KW-0285">Flavoprotein</keyword>
<evidence type="ECO:0000256" key="5">
    <source>
        <dbReference type="ARBA" id="ARBA00022857"/>
    </source>
</evidence>
<evidence type="ECO:0000256" key="2">
    <source>
        <dbReference type="ARBA" id="ARBA00010139"/>
    </source>
</evidence>
<keyword evidence="6" id="KW-0560">Oxidoreductase</keyword>
<evidence type="ECO:0000256" key="7">
    <source>
        <dbReference type="ARBA" id="ARBA00023033"/>
    </source>
</evidence>
<keyword evidence="7 9" id="KW-0503">Monooxygenase</keyword>
<sequence>MTATPHVIVTGGGDAARAVTVALAAAGVTDVRVLDDEPAAQIFDGDTDTWVLRTEGGEAVRGRVVITAHRSPFTPCIPEFAGRNDFRGASFHSARWDPGFDPAGKRVAIVGTDSFAGHQLGRLTASAASVTVFAHAPRRIVAELATAPTRARRWLGRRMRPAGTGRPRPAFVTSPIAGITPSGIRTDDGVEHRADAIVYGTGFTVAGDAVVGADGVTLRRAWTDGMEPYFGVAVHGFPNCFFITGPDIGTQSRYVAECTRLMARRGSARIEVRRSTQQVFNERACVRPAQPHRIAAAFELWPERADTETYDGEATLTIAGDRHPVRARLAGHLDPIDGQYHWQGTIFGCFLPDEVVQQSRTSTLTVGERSAPARIVEKTPWGTHSVAGVGAPPYAIG</sequence>
<comment type="similarity">
    <text evidence="2">Belongs to the FAD-binding monooxygenase family.</text>
</comment>
<evidence type="ECO:0000313" key="10">
    <source>
        <dbReference type="Proteomes" id="UP000198875"/>
    </source>
</evidence>
<organism evidence="9 10">
    <name type="scientific">Mycobacterium bohemicum DSM 44277</name>
    <dbReference type="NCBI Taxonomy" id="1236609"/>
    <lineage>
        <taxon>Bacteria</taxon>
        <taxon>Bacillati</taxon>
        <taxon>Actinomycetota</taxon>
        <taxon>Actinomycetes</taxon>
        <taxon>Mycobacteriales</taxon>
        <taxon>Mycobacteriaceae</taxon>
        <taxon>Mycobacterium</taxon>
    </lineage>
</organism>
<gene>
    <name evidence="9" type="ORF">BN971_02875</name>
</gene>
<dbReference type="SUPFAM" id="SSF51905">
    <property type="entry name" value="FAD/NAD(P)-binding domain"/>
    <property type="match status" value="2"/>
</dbReference>
<dbReference type="Proteomes" id="UP000198875">
    <property type="component" value="Unassembled WGS sequence"/>
</dbReference>
<comment type="cofactor">
    <cofactor evidence="1">
        <name>FAD</name>
        <dbReference type="ChEBI" id="CHEBI:57692"/>
    </cofactor>
</comment>
<keyword evidence="4" id="KW-0274">FAD</keyword>
<evidence type="ECO:0000256" key="3">
    <source>
        <dbReference type="ARBA" id="ARBA00022630"/>
    </source>
</evidence>
<dbReference type="PANTHER" id="PTHR43098">
    <property type="entry name" value="L-ORNITHINE N(5)-MONOOXYGENASE-RELATED"/>
    <property type="match status" value="1"/>
</dbReference>
<keyword evidence="5" id="KW-0521">NADP</keyword>
<dbReference type="AlphaFoldDB" id="A0A0U0W9G9"/>
<name>A0A0U0W9G9_MYCBE</name>
<evidence type="ECO:0000259" key="8">
    <source>
        <dbReference type="Pfam" id="PF16170"/>
    </source>
</evidence>
<protein>
    <submittedName>
        <fullName evidence="9">Putative monooxygenase</fullName>
    </submittedName>
</protein>
<dbReference type="PANTHER" id="PTHR43098:SF3">
    <property type="entry name" value="L-ORNITHINE N(5)-MONOOXYGENASE-RELATED"/>
    <property type="match status" value="1"/>
</dbReference>
<feature type="domain" description="DUF4873" evidence="8">
    <location>
        <begin position="308"/>
        <end position="396"/>
    </location>
</feature>
<evidence type="ECO:0000256" key="1">
    <source>
        <dbReference type="ARBA" id="ARBA00001974"/>
    </source>
</evidence>
<dbReference type="InterPro" id="IPR050775">
    <property type="entry name" value="FAD-binding_Monooxygenases"/>
</dbReference>
<dbReference type="Gene3D" id="3.50.50.60">
    <property type="entry name" value="FAD/NAD(P)-binding domain"/>
    <property type="match status" value="2"/>
</dbReference>
<dbReference type="GO" id="GO:0016709">
    <property type="term" value="F:oxidoreductase activity, acting on paired donors, with incorporation or reduction of molecular oxygen, NAD(P)H as one donor, and incorporation of one atom of oxygen"/>
    <property type="evidence" value="ECO:0007669"/>
    <property type="project" value="UniProtKB-ARBA"/>
</dbReference>
<evidence type="ECO:0000313" key="9">
    <source>
        <dbReference type="EMBL" id="CPR11588.1"/>
    </source>
</evidence>
<dbReference type="InterPro" id="IPR032371">
    <property type="entry name" value="DUF4873"/>
</dbReference>
<reference evidence="9 10" key="1">
    <citation type="submission" date="2015-03" db="EMBL/GenBank/DDBJ databases">
        <authorList>
            <person name="Murphy D."/>
        </authorList>
    </citation>
    <scope>NUCLEOTIDE SEQUENCE [LARGE SCALE GENOMIC DNA]</scope>
    <source>
        <strain evidence="9 10">DSM 44277</strain>
    </source>
</reference>
<dbReference type="InterPro" id="IPR036188">
    <property type="entry name" value="FAD/NAD-bd_sf"/>
</dbReference>